<dbReference type="Proteomes" id="UP000471364">
    <property type="component" value="Unassembled WGS sequence"/>
</dbReference>
<protein>
    <submittedName>
        <fullName evidence="3">Tyrosine-type recombinase/integrase</fullName>
    </submittedName>
</protein>
<dbReference type="Gene3D" id="1.10.443.10">
    <property type="entry name" value="Intergrase catalytic core"/>
    <property type="match status" value="1"/>
</dbReference>
<comment type="caution">
    <text evidence="3">The sequence shown here is derived from an EMBL/GenBank/DDBJ whole genome shotgun (WGS) entry which is preliminary data.</text>
</comment>
<keyword evidence="4" id="KW-1185">Reference proteome</keyword>
<evidence type="ECO:0000313" key="4">
    <source>
        <dbReference type="Proteomes" id="UP000471364"/>
    </source>
</evidence>
<keyword evidence="1" id="KW-0233">DNA recombination</keyword>
<dbReference type="PROSITE" id="PS51898">
    <property type="entry name" value="TYR_RECOMBINASE"/>
    <property type="match status" value="1"/>
</dbReference>
<sequence length="117" mass="13353">MALDRRRAAQTAARDTAGPAWQLSELIFTTRYGRPVEPRNFNRFWDRRCDAAGVRRITVRDARRTCASLLADLDVHPRVAMQILRHAQFAITMEIYTVVSSAATLDVLKRLGRALDR</sequence>
<dbReference type="SUPFAM" id="SSF56349">
    <property type="entry name" value="DNA breaking-rejoining enzymes"/>
    <property type="match status" value="1"/>
</dbReference>
<accession>A0ABQ6UEU3</accession>
<dbReference type="InterPro" id="IPR011010">
    <property type="entry name" value="DNA_brk_join_enz"/>
</dbReference>
<dbReference type="InterPro" id="IPR002104">
    <property type="entry name" value="Integrase_catalytic"/>
</dbReference>
<feature type="domain" description="Tyr recombinase" evidence="2">
    <location>
        <begin position="1"/>
        <end position="109"/>
    </location>
</feature>
<evidence type="ECO:0000259" key="2">
    <source>
        <dbReference type="PROSITE" id="PS51898"/>
    </source>
</evidence>
<proteinExistence type="predicted"/>
<evidence type="ECO:0000256" key="1">
    <source>
        <dbReference type="ARBA" id="ARBA00023172"/>
    </source>
</evidence>
<dbReference type="InterPro" id="IPR013762">
    <property type="entry name" value="Integrase-like_cat_sf"/>
</dbReference>
<dbReference type="Pfam" id="PF00589">
    <property type="entry name" value="Phage_integrase"/>
    <property type="match status" value="1"/>
</dbReference>
<evidence type="ECO:0000313" key="3">
    <source>
        <dbReference type="EMBL" id="KAB1110780.1"/>
    </source>
</evidence>
<dbReference type="EMBL" id="WAAR01000075">
    <property type="protein sequence ID" value="KAB1110780.1"/>
    <property type="molecule type" value="Genomic_DNA"/>
</dbReference>
<organism evidence="3 4">
    <name type="scientific">Micromonospora aurantiaca</name>
    <name type="common">nom. illeg.</name>
    <dbReference type="NCBI Taxonomy" id="47850"/>
    <lineage>
        <taxon>Bacteria</taxon>
        <taxon>Bacillati</taxon>
        <taxon>Actinomycetota</taxon>
        <taxon>Actinomycetes</taxon>
        <taxon>Micromonosporales</taxon>
        <taxon>Micromonosporaceae</taxon>
        <taxon>Micromonospora</taxon>
    </lineage>
</organism>
<reference evidence="3 4" key="1">
    <citation type="submission" date="2019-09" db="EMBL/GenBank/DDBJ databases">
        <title>High taxonomic diversity of Micromonospora strains isolated from Medicago sativa nodules in different geographical locations.</title>
        <authorList>
            <person name="Martinez-Hidalgo P."/>
            <person name="Flores-Felix J.D."/>
            <person name="Velazquez E."/>
            <person name="Brau L."/>
            <person name="Trujillo M.E."/>
            <person name="Martinez-Molina E."/>
        </authorList>
    </citation>
    <scope>NUCLEOTIDE SEQUENCE [LARGE SCALE GENOMIC DNA]</scope>
    <source>
        <strain evidence="3 4">ALFB5</strain>
    </source>
</reference>
<gene>
    <name evidence="3" type="ORF">F6X54_17560</name>
</gene>
<name>A0ABQ6UEU3_9ACTN</name>